<evidence type="ECO:0000313" key="4">
    <source>
        <dbReference type="Proteomes" id="UP000318431"/>
    </source>
</evidence>
<dbReference type="NCBIfam" id="TIGR02747">
    <property type="entry name" value="TraV"/>
    <property type="match status" value="1"/>
</dbReference>
<gene>
    <name evidence="3" type="ORF">IP91_00358</name>
</gene>
<organism evidence="3 4">
    <name type="scientific">Pseudoduganella lurida</name>
    <dbReference type="NCBI Taxonomy" id="1036180"/>
    <lineage>
        <taxon>Bacteria</taxon>
        <taxon>Pseudomonadati</taxon>
        <taxon>Pseudomonadota</taxon>
        <taxon>Betaproteobacteria</taxon>
        <taxon>Burkholderiales</taxon>
        <taxon>Oxalobacteraceae</taxon>
        <taxon>Telluria group</taxon>
        <taxon>Pseudoduganella</taxon>
    </lineage>
</organism>
<reference evidence="3 4" key="1">
    <citation type="journal article" date="2015" name="Stand. Genomic Sci.">
        <title>Genomic Encyclopedia of Bacterial and Archaeal Type Strains, Phase III: the genomes of soil and plant-associated and newly described type strains.</title>
        <authorList>
            <person name="Whitman W.B."/>
            <person name="Woyke T."/>
            <person name="Klenk H.P."/>
            <person name="Zhou Y."/>
            <person name="Lilburn T.G."/>
            <person name="Beck B.J."/>
            <person name="De Vos P."/>
            <person name="Vandamme P."/>
            <person name="Eisen J.A."/>
            <person name="Garrity G."/>
            <person name="Hugenholtz P."/>
            <person name="Kyrpides N.C."/>
        </authorList>
    </citation>
    <scope>NUCLEOTIDE SEQUENCE [LARGE SCALE GENOMIC DNA]</scope>
    <source>
        <strain evidence="3 4">CGMCC 1.10822</strain>
    </source>
</reference>
<accession>A0A562RJV3</accession>
<feature type="signal peptide" evidence="2">
    <location>
        <begin position="1"/>
        <end position="22"/>
    </location>
</feature>
<feature type="region of interest" description="Disordered" evidence="1">
    <location>
        <begin position="57"/>
        <end position="80"/>
    </location>
</feature>
<dbReference type="RefSeq" id="WP_145647057.1">
    <property type="nucleotide sequence ID" value="NZ_VLLB01000001.1"/>
</dbReference>
<sequence length="199" mass="20477">MRTPSASIVLAAAIASLAGCQAISGLQGSTPRFACKAPDGVTCTSVSGVYANLEQRARPPAQPSLPTAAAPNGHTLLPLAPARAGQPLRSEPRVLRIWIAPWIDDEGTLHDQSYLYTQIDAGRWLIGEVRKEAAAPALRRADPVAAPGSAPGAAPVPDTAHAAAATANSGQRLMDVRGNATAQAAARATATTQPNKEPR</sequence>
<evidence type="ECO:0000256" key="1">
    <source>
        <dbReference type="SAM" id="MobiDB-lite"/>
    </source>
</evidence>
<keyword evidence="2" id="KW-0732">Signal</keyword>
<evidence type="ECO:0000313" key="3">
    <source>
        <dbReference type="EMBL" id="TWI69291.1"/>
    </source>
</evidence>
<dbReference type="AlphaFoldDB" id="A0A562RJV3"/>
<protein>
    <submittedName>
        <fullName evidence="3">Conjugal transfer pilus assembly protein TraV</fullName>
    </submittedName>
</protein>
<dbReference type="Pfam" id="PF09676">
    <property type="entry name" value="TraV"/>
    <property type="match status" value="1"/>
</dbReference>
<name>A0A562RJV3_9BURK</name>
<feature type="chain" id="PRO_5021866131" evidence="2">
    <location>
        <begin position="23"/>
        <end position="199"/>
    </location>
</feature>
<feature type="region of interest" description="Disordered" evidence="1">
    <location>
        <begin position="143"/>
        <end position="199"/>
    </location>
</feature>
<comment type="caution">
    <text evidence="3">The sequence shown here is derived from an EMBL/GenBank/DDBJ whole genome shotgun (WGS) entry which is preliminary data.</text>
</comment>
<dbReference type="OrthoDB" id="5298305at2"/>
<evidence type="ECO:0000256" key="2">
    <source>
        <dbReference type="SAM" id="SignalP"/>
    </source>
</evidence>
<feature type="compositionally biased region" description="Low complexity" evidence="1">
    <location>
        <begin position="180"/>
        <end position="193"/>
    </location>
</feature>
<dbReference type="EMBL" id="VLLB01000001">
    <property type="protein sequence ID" value="TWI69291.1"/>
    <property type="molecule type" value="Genomic_DNA"/>
</dbReference>
<dbReference type="InterPro" id="IPR014118">
    <property type="entry name" value="T4SS_TraV"/>
</dbReference>
<dbReference type="Proteomes" id="UP000318431">
    <property type="component" value="Unassembled WGS sequence"/>
</dbReference>
<keyword evidence="4" id="KW-1185">Reference proteome</keyword>
<feature type="compositionally biased region" description="Low complexity" evidence="1">
    <location>
        <begin position="143"/>
        <end position="167"/>
    </location>
</feature>
<dbReference type="PROSITE" id="PS51257">
    <property type="entry name" value="PROKAR_LIPOPROTEIN"/>
    <property type="match status" value="1"/>
</dbReference>
<proteinExistence type="predicted"/>